<dbReference type="Pfam" id="PF03724">
    <property type="entry name" value="META"/>
    <property type="match status" value="1"/>
</dbReference>
<dbReference type="PANTHER" id="PTHR35535:SF1">
    <property type="entry name" value="HEAT SHOCK PROTEIN HSLJ"/>
    <property type="match status" value="1"/>
</dbReference>
<evidence type="ECO:0000313" key="3">
    <source>
        <dbReference type="Proteomes" id="UP000549250"/>
    </source>
</evidence>
<dbReference type="PROSITE" id="PS51257">
    <property type="entry name" value="PROKAR_LIPOPROTEIN"/>
    <property type="match status" value="1"/>
</dbReference>
<dbReference type="PANTHER" id="PTHR35535">
    <property type="entry name" value="HEAT SHOCK PROTEIN HSLJ"/>
    <property type="match status" value="1"/>
</dbReference>
<dbReference type="AlphaFoldDB" id="A0A839TBI9"/>
<reference evidence="2 3" key="1">
    <citation type="submission" date="2020-08" db="EMBL/GenBank/DDBJ databases">
        <title>Genomic Encyclopedia of Type Strains, Phase III (KMG-III): the genomes of soil and plant-associated and newly described type strains.</title>
        <authorList>
            <person name="Whitman W."/>
        </authorList>
    </citation>
    <scope>NUCLEOTIDE SEQUENCE [LARGE SCALE GENOMIC DNA]</scope>
    <source>
        <strain evidence="2 3">CECT 4462</strain>
    </source>
</reference>
<feature type="domain" description="DUF306" evidence="1">
    <location>
        <begin position="28"/>
        <end position="124"/>
    </location>
</feature>
<keyword evidence="3" id="KW-1185">Reference proteome</keyword>
<dbReference type="RefSeq" id="WP_183167817.1">
    <property type="nucleotide sequence ID" value="NZ_JACHXI010000022.1"/>
</dbReference>
<dbReference type="Gene3D" id="2.40.128.270">
    <property type="match status" value="1"/>
</dbReference>
<sequence>MNHYRLATLILGLTGCAASPPSVQEDVTYIAEWIGADPIIGQRQVSLTFSEGRAYGNTGCNHWFATYSLEQKQLRFSNIGSTRKACTEELNRQERHFLNLLAHVEHWDISSIDQLRLWPVQGKPLRFWPGQND</sequence>
<gene>
    <name evidence="2" type="ORF">FHR87_003392</name>
</gene>
<comment type="caution">
    <text evidence="2">The sequence shown here is derived from an EMBL/GenBank/DDBJ whole genome shotgun (WGS) entry which is preliminary data.</text>
</comment>
<evidence type="ECO:0000259" key="1">
    <source>
        <dbReference type="Pfam" id="PF03724"/>
    </source>
</evidence>
<keyword evidence="2" id="KW-0346">Stress response</keyword>
<dbReference type="InterPro" id="IPR053147">
    <property type="entry name" value="Hsp_HslJ-like"/>
</dbReference>
<dbReference type="EMBL" id="JACHXI010000022">
    <property type="protein sequence ID" value="MBB3104963.1"/>
    <property type="molecule type" value="Genomic_DNA"/>
</dbReference>
<evidence type="ECO:0000313" key="2">
    <source>
        <dbReference type="EMBL" id="MBB3104963.1"/>
    </source>
</evidence>
<protein>
    <submittedName>
        <fullName evidence="2">Heat shock protein HslJ</fullName>
    </submittedName>
</protein>
<dbReference type="InterPro" id="IPR038670">
    <property type="entry name" value="HslJ-like_sf"/>
</dbReference>
<dbReference type="InterPro" id="IPR005184">
    <property type="entry name" value="DUF306_Meta_HslJ"/>
</dbReference>
<proteinExistence type="predicted"/>
<accession>A0A839TBI9</accession>
<name>A0A839TBI9_AZOMA</name>
<dbReference type="Proteomes" id="UP000549250">
    <property type="component" value="Unassembled WGS sequence"/>
</dbReference>
<organism evidence="2 3">
    <name type="scientific">Azomonas macrocytogenes</name>
    <name type="common">Azotobacter macrocytogenes</name>
    <dbReference type="NCBI Taxonomy" id="69962"/>
    <lineage>
        <taxon>Bacteria</taxon>
        <taxon>Pseudomonadati</taxon>
        <taxon>Pseudomonadota</taxon>
        <taxon>Gammaproteobacteria</taxon>
        <taxon>Pseudomonadales</taxon>
        <taxon>Pseudomonadaceae</taxon>
        <taxon>Azomonas</taxon>
    </lineage>
</organism>